<dbReference type="OrthoDB" id="5207784at2759"/>
<comment type="caution">
    <text evidence="1">The sequence shown here is derived from an EMBL/GenBank/DDBJ whole genome shotgun (WGS) entry which is preliminary data.</text>
</comment>
<protein>
    <submittedName>
        <fullName evidence="1">Uncharacterized protein</fullName>
    </submittedName>
</protein>
<accession>A0A179G7J6</accession>
<sequence length="177" mass="20660">MEKLQLQVRTTEGEPTIKSRNRVLFHLKHPKKGEMCMFPYQAESQSRQTLGNMGIERSDAVFKTGRRFRFVPAKWGADRRLRKEGKQVLFEAAENTGHRRNGVVWEWRNGDGELVARELFRDGELSLGVTAAMTARERDALVAAWYLRIWWIRGEETYERPKFRDESGVALQEWTAC</sequence>
<dbReference type="RefSeq" id="XP_018149563.1">
    <property type="nucleotide sequence ID" value="XM_018281052.1"/>
</dbReference>
<dbReference type="Proteomes" id="UP000078397">
    <property type="component" value="Unassembled WGS sequence"/>
</dbReference>
<dbReference type="GeneID" id="28845046"/>
<dbReference type="KEGG" id="pchm:VFPPC_01178"/>
<dbReference type="AlphaFoldDB" id="A0A179G7J6"/>
<reference evidence="1 2" key="1">
    <citation type="journal article" date="2016" name="PLoS Pathog.">
        <title>Biosynthesis of antibiotic leucinostatins in bio-control fungus Purpureocillium lilacinum and their inhibition on phytophthora revealed by genome mining.</title>
        <authorList>
            <person name="Wang G."/>
            <person name="Liu Z."/>
            <person name="Lin R."/>
            <person name="Li E."/>
            <person name="Mao Z."/>
            <person name="Ling J."/>
            <person name="Yang Y."/>
            <person name="Yin W.B."/>
            <person name="Xie B."/>
        </authorList>
    </citation>
    <scope>NUCLEOTIDE SEQUENCE [LARGE SCALE GENOMIC DNA]</scope>
    <source>
        <strain evidence="1">170</strain>
    </source>
</reference>
<organism evidence="1 2">
    <name type="scientific">Pochonia chlamydosporia 170</name>
    <dbReference type="NCBI Taxonomy" id="1380566"/>
    <lineage>
        <taxon>Eukaryota</taxon>
        <taxon>Fungi</taxon>
        <taxon>Dikarya</taxon>
        <taxon>Ascomycota</taxon>
        <taxon>Pezizomycotina</taxon>
        <taxon>Sordariomycetes</taxon>
        <taxon>Hypocreomycetidae</taxon>
        <taxon>Hypocreales</taxon>
        <taxon>Clavicipitaceae</taxon>
        <taxon>Pochonia</taxon>
    </lineage>
</organism>
<dbReference type="EMBL" id="LSBJ02000001">
    <property type="protein sequence ID" value="OAQ73480.1"/>
    <property type="molecule type" value="Genomic_DNA"/>
</dbReference>
<keyword evidence="2" id="KW-1185">Reference proteome</keyword>
<name>A0A179G7J6_METCM</name>
<gene>
    <name evidence="1" type="ORF">VFPPC_01178</name>
</gene>
<proteinExistence type="predicted"/>
<evidence type="ECO:0000313" key="1">
    <source>
        <dbReference type="EMBL" id="OAQ73480.1"/>
    </source>
</evidence>
<evidence type="ECO:0000313" key="2">
    <source>
        <dbReference type="Proteomes" id="UP000078397"/>
    </source>
</evidence>